<feature type="transmembrane region" description="Helical" evidence="7">
    <location>
        <begin position="322"/>
        <end position="342"/>
    </location>
</feature>
<dbReference type="AlphaFoldDB" id="A0A846QZM2"/>
<evidence type="ECO:0000256" key="4">
    <source>
        <dbReference type="ARBA" id="ARBA00022692"/>
    </source>
</evidence>
<dbReference type="EMBL" id="JAATJJ010000002">
    <property type="protein sequence ID" value="NJB72647.1"/>
    <property type="molecule type" value="Genomic_DNA"/>
</dbReference>
<dbReference type="Pfam" id="PF13440">
    <property type="entry name" value="Polysacc_synt_3"/>
    <property type="match status" value="1"/>
</dbReference>
<dbReference type="Proteomes" id="UP000590442">
    <property type="component" value="Unassembled WGS sequence"/>
</dbReference>
<comment type="subcellular location">
    <subcellularLocation>
        <location evidence="1">Cell membrane</location>
        <topology evidence="1">Multi-pass membrane protein</topology>
    </subcellularLocation>
</comment>
<keyword evidence="3" id="KW-1003">Cell membrane</keyword>
<evidence type="ECO:0000256" key="6">
    <source>
        <dbReference type="ARBA" id="ARBA00023136"/>
    </source>
</evidence>
<feature type="transmembrane region" description="Helical" evidence="7">
    <location>
        <begin position="444"/>
        <end position="462"/>
    </location>
</feature>
<gene>
    <name evidence="8" type="ORF">GGR42_003138</name>
</gene>
<feature type="transmembrane region" description="Helical" evidence="7">
    <location>
        <begin position="171"/>
        <end position="188"/>
    </location>
</feature>
<proteinExistence type="inferred from homology"/>
<feature type="transmembrane region" description="Helical" evidence="7">
    <location>
        <begin position="146"/>
        <end position="165"/>
    </location>
</feature>
<dbReference type="CDD" id="cd13127">
    <property type="entry name" value="MATE_tuaB_like"/>
    <property type="match status" value="1"/>
</dbReference>
<feature type="transmembrane region" description="Helical" evidence="7">
    <location>
        <begin position="41"/>
        <end position="58"/>
    </location>
</feature>
<evidence type="ECO:0000313" key="9">
    <source>
        <dbReference type="Proteomes" id="UP000590442"/>
    </source>
</evidence>
<protein>
    <submittedName>
        <fullName evidence="8">O-antigen/teichoic acid export membrane protein</fullName>
    </submittedName>
</protein>
<dbReference type="RefSeq" id="WP_167965884.1">
    <property type="nucleotide sequence ID" value="NZ_JAATJJ010000002.1"/>
</dbReference>
<feature type="transmembrane region" description="Helical" evidence="7">
    <location>
        <begin position="12"/>
        <end position="35"/>
    </location>
</feature>
<feature type="transmembrane region" description="Helical" evidence="7">
    <location>
        <begin position="115"/>
        <end position="134"/>
    </location>
</feature>
<keyword evidence="4 7" id="KW-0812">Transmembrane</keyword>
<feature type="transmembrane region" description="Helical" evidence="7">
    <location>
        <begin position="363"/>
        <end position="394"/>
    </location>
</feature>
<dbReference type="PANTHER" id="PTHR30250:SF10">
    <property type="entry name" value="LIPOPOLYSACCHARIDE BIOSYNTHESIS PROTEIN WZXC"/>
    <property type="match status" value="1"/>
</dbReference>
<dbReference type="InterPro" id="IPR050833">
    <property type="entry name" value="Poly_Biosynth_Transport"/>
</dbReference>
<keyword evidence="5 7" id="KW-1133">Transmembrane helix</keyword>
<evidence type="ECO:0000256" key="5">
    <source>
        <dbReference type="ARBA" id="ARBA00022989"/>
    </source>
</evidence>
<evidence type="ECO:0000313" key="8">
    <source>
        <dbReference type="EMBL" id="NJB72647.1"/>
    </source>
</evidence>
<evidence type="ECO:0000256" key="1">
    <source>
        <dbReference type="ARBA" id="ARBA00004651"/>
    </source>
</evidence>
<name>A0A846QZM2_9FLAO</name>
<evidence type="ECO:0000256" key="2">
    <source>
        <dbReference type="ARBA" id="ARBA00007430"/>
    </source>
</evidence>
<feature type="transmembrane region" description="Helical" evidence="7">
    <location>
        <begin position="414"/>
        <end position="432"/>
    </location>
</feature>
<dbReference type="GO" id="GO:0005886">
    <property type="term" value="C:plasma membrane"/>
    <property type="evidence" value="ECO:0007669"/>
    <property type="project" value="UniProtKB-SubCell"/>
</dbReference>
<organism evidence="8 9">
    <name type="scientific">Saonia flava</name>
    <dbReference type="NCBI Taxonomy" id="523696"/>
    <lineage>
        <taxon>Bacteria</taxon>
        <taxon>Pseudomonadati</taxon>
        <taxon>Bacteroidota</taxon>
        <taxon>Flavobacteriia</taxon>
        <taxon>Flavobacteriales</taxon>
        <taxon>Flavobacteriaceae</taxon>
        <taxon>Saonia</taxon>
    </lineage>
</organism>
<reference evidence="8 9" key="1">
    <citation type="submission" date="2020-03" db="EMBL/GenBank/DDBJ databases">
        <title>Genomic Encyclopedia of Type Strains, Phase IV (KMG-IV): sequencing the most valuable type-strain genomes for metagenomic binning, comparative biology and taxonomic classification.</title>
        <authorList>
            <person name="Goeker M."/>
        </authorList>
    </citation>
    <scope>NUCLEOTIDE SEQUENCE [LARGE SCALE GENOMIC DNA]</scope>
    <source>
        <strain evidence="8 9">DSM 29762</strain>
    </source>
</reference>
<comment type="similarity">
    <text evidence="2">Belongs to the polysaccharide synthase family.</text>
</comment>
<feature type="transmembrane region" description="Helical" evidence="7">
    <location>
        <begin position="287"/>
        <end position="310"/>
    </location>
</feature>
<feature type="transmembrane region" description="Helical" evidence="7">
    <location>
        <begin position="79"/>
        <end position="103"/>
    </location>
</feature>
<accession>A0A846QZM2</accession>
<evidence type="ECO:0000256" key="7">
    <source>
        <dbReference type="SAM" id="Phobius"/>
    </source>
</evidence>
<keyword evidence="6 7" id="KW-0472">Membrane</keyword>
<evidence type="ECO:0000256" key="3">
    <source>
        <dbReference type="ARBA" id="ARBA00022475"/>
    </source>
</evidence>
<keyword evidence="9" id="KW-1185">Reference proteome</keyword>
<dbReference type="PANTHER" id="PTHR30250">
    <property type="entry name" value="PST FAMILY PREDICTED COLANIC ACID TRANSPORTER"/>
    <property type="match status" value="1"/>
</dbReference>
<sequence>MSLKQKTVYGILWTFADAFLVKGLSFVSMLLLARWLGPNDFGLIGMLALFIGIGTSLVESGLPASLIRTKKTDNIDFSTVFYMNMAMSLVVYTLLFFIAPYIADFYGQQILVNIIRVYCISFIISAFSTVQLTILQKEMKFKKITLLNVPSTILGVLVGLCLGYNDYGVWSIVAMYLTTQVILSFLLWSTTNWRPSFTFSIEKLQYHYKFGYKLMLSGLLNIVFNNSYHVLIGKYFPLQTLGYYERAQRFNEYPSITITGIVEKVTYPMMAKLQDDKQKLSVIYRKMLRLAFFITAPLMLGVAAMAQPIFEIVLGEEWLPAVPYFQILSIAYMFYPIHAFNINVLKVFGRSDLFLKLEIIKKIIIVVGIVVGFQFGILGLVWSGVLTSFLALLVNTYYSSQLIDYSTKKQLLDMVPILVLAVSACLLMYCVVDGFNNYQNGVQILSATFLGTLFYLSIHSLIKKSPMYDLLAIIKDRNI</sequence>
<comment type="caution">
    <text evidence="8">The sequence shown here is derived from an EMBL/GenBank/DDBJ whole genome shotgun (WGS) entry which is preliminary data.</text>
</comment>